<dbReference type="GO" id="GO:0008270">
    <property type="term" value="F:zinc ion binding"/>
    <property type="evidence" value="ECO:0007669"/>
    <property type="project" value="UniProtKB-UniRule"/>
</dbReference>
<comment type="caution">
    <text evidence="11">Lacks conserved residue(s) required for the propagation of feature annotation.</text>
</comment>
<keyword evidence="5" id="KW-0677">Repeat</keyword>
<dbReference type="Gene3D" id="2.60.120.290">
    <property type="entry name" value="Spermadhesin, CUB domain"/>
    <property type="match status" value="2"/>
</dbReference>
<evidence type="ECO:0000256" key="13">
    <source>
        <dbReference type="RuleBase" id="RU361183"/>
    </source>
</evidence>
<dbReference type="STRING" id="7897.ENSLACP00000021503"/>
<dbReference type="HOGENOM" id="CLU_005140_1_0_1"/>
<keyword evidence="1" id="KW-0963">Cytoplasm</keyword>
<dbReference type="PROSITE" id="PS01180">
    <property type="entry name" value="CUB"/>
    <property type="match status" value="2"/>
</dbReference>
<evidence type="ECO:0000256" key="9">
    <source>
        <dbReference type="ARBA" id="ARBA00023157"/>
    </source>
</evidence>
<comment type="subcellular location">
    <subcellularLocation>
        <location evidence="10">Cytoplasmic vesicle</location>
        <location evidence="10">Secretory vesicle</location>
        <location evidence="10">Cortical granule</location>
    </subcellularLocation>
</comment>
<keyword evidence="3 12" id="KW-0479">Metal-binding</keyword>
<dbReference type="InterPro" id="IPR017370">
    <property type="entry name" value="Hatching_enzyme_Uvs2-like"/>
</dbReference>
<dbReference type="SUPFAM" id="SSF55486">
    <property type="entry name" value="Metalloproteases ('zincins'), catalytic domain"/>
    <property type="match status" value="1"/>
</dbReference>
<evidence type="ECO:0000313" key="17">
    <source>
        <dbReference type="Proteomes" id="UP000008672"/>
    </source>
</evidence>
<feature type="domain" description="CUB" evidence="14">
    <location>
        <begin position="219"/>
        <end position="331"/>
    </location>
</feature>
<dbReference type="EC" id="3.4.24.-" evidence="13"/>
<dbReference type="GO" id="GO:0004222">
    <property type="term" value="F:metalloendopeptidase activity"/>
    <property type="evidence" value="ECO:0007669"/>
    <property type="project" value="UniProtKB-UniRule"/>
</dbReference>
<dbReference type="Pfam" id="PF00431">
    <property type="entry name" value="CUB"/>
    <property type="match status" value="2"/>
</dbReference>
<dbReference type="GO" id="GO:0060473">
    <property type="term" value="C:cortical granule"/>
    <property type="evidence" value="ECO:0007669"/>
    <property type="project" value="UniProtKB-SubCell"/>
</dbReference>
<accession>H3BHY2</accession>
<name>H3BHY2_LATCH</name>
<feature type="domain" description="CUB" evidence="14">
    <location>
        <begin position="333"/>
        <end position="445"/>
    </location>
</feature>
<dbReference type="eggNOG" id="KOG3714">
    <property type="taxonomic scope" value="Eukaryota"/>
</dbReference>
<evidence type="ECO:0000256" key="4">
    <source>
        <dbReference type="ARBA" id="ARBA00022729"/>
    </source>
</evidence>
<feature type="domain" description="Peptidase M12A" evidence="15">
    <location>
        <begin position="18"/>
        <end position="220"/>
    </location>
</feature>
<dbReference type="PANTHER" id="PTHR10127:SF899">
    <property type="entry name" value="ASTACIN-LIKE METALLOENDOPEPTIDASE-RELATED"/>
    <property type="match status" value="1"/>
</dbReference>
<evidence type="ECO:0000256" key="8">
    <source>
        <dbReference type="ARBA" id="ARBA00023049"/>
    </source>
</evidence>
<feature type="binding site" evidence="12">
    <location>
        <position position="120"/>
    </location>
    <ligand>
        <name>Zn(2+)</name>
        <dbReference type="ChEBI" id="CHEBI:29105"/>
        <note>catalytic</note>
    </ligand>
</feature>
<dbReference type="InterPro" id="IPR000859">
    <property type="entry name" value="CUB_dom"/>
</dbReference>
<evidence type="ECO:0000256" key="1">
    <source>
        <dbReference type="ARBA" id="ARBA00022490"/>
    </source>
</evidence>
<dbReference type="GeneTree" id="ENSGT00940000161051"/>
<keyword evidence="9" id="KW-1015">Disulfide bond</keyword>
<dbReference type="Gene3D" id="3.40.390.10">
    <property type="entry name" value="Collagenase (Catalytic Domain)"/>
    <property type="match status" value="1"/>
</dbReference>
<dbReference type="InParanoid" id="H3BHY2"/>
<evidence type="ECO:0000256" key="3">
    <source>
        <dbReference type="ARBA" id="ARBA00022723"/>
    </source>
</evidence>
<evidence type="ECO:0000256" key="10">
    <source>
        <dbReference type="ARBA" id="ARBA00037865"/>
    </source>
</evidence>
<dbReference type="SMART" id="SM00235">
    <property type="entry name" value="ZnMc"/>
    <property type="match status" value="1"/>
</dbReference>
<reference evidence="16" key="3">
    <citation type="submission" date="2025-09" db="UniProtKB">
        <authorList>
            <consortium name="Ensembl"/>
        </authorList>
    </citation>
    <scope>IDENTIFICATION</scope>
</reference>
<gene>
    <name evidence="16" type="primary">LOC102359537</name>
</gene>
<keyword evidence="6 12" id="KW-0378">Hydrolase</keyword>
<keyword evidence="4" id="KW-0732">Signal</keyword>
<keyword evidence="7 12" id="KW-0862">Zinc</keyword>
<evidence type="ECO:0000259" key="15">
    <source>
        <dbReference type="PROSITE" id="PS51864"/>
    </source>
</evidence>
<dbReference type="Pfam" id="PF01400">
    <property type="entry name" value="Astacin"/>
    <property type="match status" value="1"/>
</dbReference>
<dbReference type="FunFam" id="2.60.120.290:FF:000013">
    <property type="entry name" value="Membrane frizzled-related protein"/>
    <property type="match status" value="1"/>
</dbReference>
<dbReference type="SUPFAM" id="SSF49854">
    <property type="entry name" value="Spermadhesin, CUB domain"/>
    <property type="match status" value="2"/>
</dbReference>
<dbReference type="Proteomes" id="UP000008672">
    <property type="component" value="Unassembled WGS sequence"/>
</dbReference>
<sequence length="448" mass="50119">GSKKLTRQGDMVMRLSRNSRNCPHNSCRWHKSHNGLVYIPYTISSDFNAEEKAVIASSMNEFATLTCVRFVKRTTQSSYLRIRSADGCWSFVGRVGWRQDLSLMKGSCLYKGVVQHELSHAIGFEHEQSRSDRDEFVRIHWENIAAANAHNFNVENTNNLGVDYDYFSIMHYGRYAFSLAAGRPTIEPIFDPSIKIGQRYGLSQLDVVKINRLYQCDTCSFLFPDISGNVMSINHPSFYPHNLSCSWLIRTPKSQVHLEFESFSVQSSPGCVNDYVKIYDGESKASRLLLDKACGKQLLPLLVATGNAMLIEFVTDAVGADTGFRATYKSVKCGGTLTSLSGNFTSPEYPSSYPDSMDCSWVLIAPPNHKVSLTMTFFDLESDLACWYDYLTIQEGGHSDTPVTWRHCGTLAVPPYLSNGTSVLVQFHSDSSIQSSGFLANFNFGESP</sequence>
<dbReference type="EMBL" id="AFYH01005404">
    <property type="status" value="NOT_ANNOTATED_CDS"/>
    <property type="molecule type" value="Genomic_DNA"/>
</dbReference>
<evidence type="ECO:0000256" key="12">
    <source>
        <dbReference type="PROSITE-ProRule" id="PRU01211"/>
    </source>
</evidence>
<feature type="binding site" evidence="12">
    <location>
        <position position="126"/>
    </location>
    <ligand>
        <name>Zn(2+)</name>
        <dbReference type="ChEBI" id="CHEBI:29105"/>
        <note>catalytic</note>
    </ligand>
</feature>
<dbReference type="InterPro" id="IPR006026">
    <property type="entry name" value="Peptidase_Metallo"/>
</dbReference>
<evidence type="ECO:0000256" key="5">
    <source>
        <dbReference type="ARBA" id="ARBA00022737"/>
    </source>
</evidence>
<dbReference type="SMART" id="SM00042">
    <property type="entry name" value="CUB"/>
    <property type="match status" value="2"/>
</dbReference>
<proteinExistence type="predicted"/>
<comment type="cofactor">
    <cofactor evidence="12 13">
        <name>Zn(2+)</name>
        <dbReference type="ChEBI" id="CHEBI:29105"/>
    </cofactor>
    <text evidence="12 13">Binds 1 zinc ion per subunit.</text>
</comment>
<dbReference type="FunFam" id="3.40.390.10:FF:000040">
    <property type="entry name" value="Metalloendopeptidase"/>
    <property type="match status" value="1"/>
</dbReference>
<dbReference type="InterPro" id="IPR001506">
    <property type="entry name" value="Peptidase_M12A"/>
</dbReference>
<feature type="binding site" evidence="12">
    <location>
        <position position="116"/>
    </location>
    <ligand>
        <name>Zn(2+)</name>
        <dbReference type="ChEBI" id="CHEBI:29105"/>
        <note>catalytic</note>
    </ligand>
</feature>
<dbReference type="AlphaFoldDB" id="H3BHY2"/>
<reference evidence="16" key="2">
    <citation type="submission" date="2025-08" db="UniProtKB">
        <authorList>
            <consortium name="Ensembl"/>
        </authorList>
    </citation>
    <scope>IDENTIFICATION</scope>
</reference>
<evidence type="ECO:0000259" key="14">
    <source>
        <dbReference type="PROSITE" id="PS01180"/>
    </source>
</evidence>
<evidence type="ECO:0000256" key="6">
    <source>
        <dbReference type="ARBA" id="ARBA00022801"/>
    </source>
</evidence>
<dbReference type="PANTHER" id="PTHR10127">
    <property type="entry name" value="DISCOIDIN, CUB, EGF, LAMININ , AND ZINC METALLOPROTEASE DOMAIN CONTAINING"/>
    <property type="match status" value="1"/>
</dbReference>
<dbReference type="PROSITE" id="PS51864">
    <property type="entry name" value="ASTACIN"/>
    <property type="match status" value="1"/>
</dbReference>
<dbReference type="CDD" id="cd00041">
    <property type="entry name" value="CUB"/>
    <property type="match status" value="2"/>
</dbReference>
<keyword evidence="2 12" id="KW-0645">Protease</keyword>
<dbReference type="OMA" id="GPGCDMF"/>
<evidence type="ECO:0000256" key="7">
    <source>
        <dbReference type="ARBA" id="ARBA00022833"/>
    </source>
</evidence>
<dbReference type="PIRSF" id="PIRSF038057">
    <property type="entry name" value="Hatching_enzyme_Uvs2"/>
    <property type="match status" value="1"/>
</dbReference>
<dbReference type="InterPro" id="IPR024079">
    <property type="entry name" value="MetalloPept_cat_dom_sf"/>
</dbReference>
<organism evidence="16 17">
    <name type="scientific">Latimeria chalumnae</name>
    <name type="common">Coelacanth</name>
    <dbReference type="NCBI Taxonomy" id="7897"/>
    <lineage>
        <taxon>Eukaryota</taxon>
        <taxon>Metazoa</taxon>
        <taxon>Chordata</taxon>
        <taxon>Craniata</taxon>
        <taxon>Vertebrata</taxon>
        <taxon>Euteleostomi</taxon>
        <taxon>Coelacanthiformes</taxon>
        <taxon>Coelacanthidae</taxon>
        <taxon>Latimeria</taxon>
    </lineage>
</organism>
<evidence type="ECO:0000313" key="16">
    <source>
        <dbReference type="Ensembl" id="ENSLACP00000021503.1"/>
    </source>
</evidence>
<keyword evidence="17" id="KW-1185">Reference proteome</keyword>
<dbReference type="GO" id="GO:0006508">
    <property type="term" value="P:proteolysis"/>
    <property type="evidence" value="ECO:0007669"/>
    <property type="project" value="UniProtKB-KW"/>
</dbReference>
<evidence type="ECO:0000256" key="11">
    <source>
        <dbReference type="PROSITE-ProRule" id="PRU00059"/>
    </source>
</evidence>
<dbReference type="Ensembl" id="ENSLACT00000021644.1">
    <property type="protein sequence ID" value="ENSLACP00000021503.1"/>
    <property type="gene ID" value="ENSLACG00000018896.1"/>
</dbReference>
<protein>
    <recommendedName>
        <fullName evidence="13">Metalloendopeptidase</fullName>
        <ecNumber evidence="13">3.4.24.-</ecNumber>
    </recommendedName>
</protein>
<reference evidence="17" key="1">
    <citation type="submission" date="2011-08" db="EMBL/GenBank/DDBJ databases">
        <title>The draft genome of Latimeria chalumnae.</title>
        <authorList>
            <person name="Di Palma F."/>
            <person name="Alfoldi J."/>
            <person name="Johnson J."/>
            <person name="Berlin A."/>
            <person name="Gnerre S."/>
            <person name="Jaffe D."/>
            <person name="MacCallum I."/>
            <person name="Young S."/>
            <person name="Walker B.J."/>
            <person name="Lander E."/>
            <person name="Lindblad-Toh K."/>
        </authorList>
    </citation>
    <scope>NUCLEOTIDE SEQUENCE [LARGE SCALE GENOMIC DNA]</scope>
    <source>
        <strain evidence="17">Wild caught</strain>
    </source>
</reference>
<dbReference type="FunFam" id="2.60.120.290:FF:000005">
    <property type="entry name" value="Procollagen C-endopeptidase enhancer 1"/>
    <property type="match status" value="1"/>
</dbReference>
<dbReference type="PRINTS" id="PR00480">
    <property type="entry name" value="ASTACIN"/>
</dbReference>
<evidence type="ECO:0000256" key="2">
    <source>
        <dbReference type="ARBA" id="ARBA00022670"/>
    </source>
</evidence>
<keyword evidence="8 12" id="KW-0482">Metalloprotease</keyword>
<feature type="active site" evidence="12">
    <location>
        <position position="117"/>
    </location>
</feature>
<dbReference type="InterPro" id="IPR035914">
    <property type="entry name" value="Sperma_CUB_dom_sf"/>
</dbReference>